<dbReference type="REBASE" id="492494">
    <property type="entry name" value="TspC2812ORF10900P"/>
</dbReference>
<proteinExistence type="predicted"/>
<dbReference type="Proteomes" id="UP000595224">
    <property type="component" value="Chromosome"/>
</dbReference>
<dbReference type="Pfam" id="PF04313">
    <property type="entry name" value="HSDR_N"/>
    <property type="match status" value="1"/>
</dbReference>
<dbReference type="EMBL" id="CP064936">
    <property type="protein sequence ID" value="QQA00757.1"/>
    <property type="molecule type" value="Genomic_DNA"/>
</dbReference>
<dbReference type="GO" id="GO:0009307">
    <property type="term" value="P:DNA restriction-modification system"/>
    <property type="evidence" value="ECO:0007669"/>
    <property type="project" value="UniProtKB-KW"/>
</dbReference>
<keyword evidence="3" id="KW-0067">ATP-binding</keyword>
<gene>
    <name evidence="3" type="ORF">IWA51_10940</name>
</gene>
<dbReference type="CDD" id="cd18032">
    <property type="entry name" value="DEXHc_RE_I_III_res"/>
    <property type="match status" value="1"/>
</dbReference>
<dbReference type="Gene3D" id="3.40.50.300">
    <property type="entry name" value="P-loop containing nucleotide triphosphate hydrolases"/>
    <property type="match status" value="2"/>
</dbReference>
<dbReference type="CDD" id="cd18799">
    <property type="entry name" value="SF2_C_EcoAI-like"/>
    <property type="match status" value="1"/>
</dbReference>
<dbReference type="InterPro" id="IPR001650">
    <property type="entry name" value="Helicase_C-like"/>
</dbReference>
<keyword evidence="3" id="KW-0347">Helicase</keyword>
<dbReference type="InterPro" id="IPR050742">
    <property type="entry name" value="Helicase_Restrict-Modif_Enz"/>
</dbReference>
<sequence>MANFDFLTYDKNYSAFSQLAIDAERQYNKNTVFSVFAARKSLEQAVKWMYSVDGDLRKPYDDSIQVLVHEPTFVNAVPSNILSDMQVVIRIGNKGVHDTVVVEKKFALFSLKALFNFLNWLDYTYGVDYKQRTFDINAIPVNKVVIAKKPNREEIQKYKDEIEQKDSTISDLIKQLAEAKAEIQNRKENPVSKPDLKLEDLSEFQTRKMFIDEDLKLIGWKIDQVQVVEEYPVDDLENIPGKKGYIDYALFGKDGSPLAVIEAKKTTKDPNVGKQQAVLYADCLERKFGRRPFIFYTNGFETFFWDDTQYAPRTVSMIFSMDDLQKLMDRRNLLSPLSSVKINTEISGRPYQMKAIRSICSEIEKKIRKFLLVMATGTGKTRTAISIVDVLSRGHYVSNVLFLADRIQLVEQAYDAFKENSPETTICNLLDSKDKEQNKGARIVFSTYPTILNAIDTEKNKDGNRTFTPAHFDLIIIDEAHRSIFKKYRAIFEYFDAFLVGLTATPRKSVDASTFEFFELQDDVPTDVYEYETAISDEYLVPYHAIEKTSTFLDEGINIDNLSEEDLEKIQEAEENGDEPFEEIPPKAINEYVFNEDTTRKVLEDLMQKGIKINGGDKLGKTIIFAYNKNHAQHIVDVFNKYYPQYKGKMCQRIVCDDSKVKSTIKEFKKSDSQLQIAVSVDMLDTGVDIPEIVNLVFYKKIRSKIKFWQMIGRGTRLAPNLICTDETGSYVGKNYFYIFDYLRNFEFFREQKNGIEGSSAKALSERIFTHKCKVIKHLQDSAWADQKFIDYRNQLVSECLEQIAPLSENLKRGSTSAILARQYIIKYQNEKAFECLEEDDVKELEDHIAPLVFNEELDQYAKGFDNFCYGIMEAHLSEKSISFYRGKIKTVAEILLTKTSIKVVRDNLPRLQHLAVNSYYDGLNVLDYEEIRKEIRELAQFSVDKQSQKNIFVNFDDDIHDVDIPEGAANPTPADNFDEYKRKVNAYLSEHMDDKAITKLRTNQPLTKEDFENLNHIFKEELGNEQMFNELSDGKSLGVFIRRVTKMDKSAINNYFAEFINDTNMNNMQIEFVQRLIDIIVEQGEINMESLMKGRAPFDRPKFFTIFGTEAQNKIFSLVRSINENAKEVA</sequence>
<dbReference type="InterPro" id="IPR027417">
    <property type="entry name" value="P-loop_NTPase"/>
</dbReference>
<dbReference type="Pfam" id="PF00271">
    <property type="entry name" value="Helicase_C"/>
    <property type="match status" value="1"/>
</dbReference>
<dbReference type="InterPro" id="IPR006935">
    <property type="entry name" value="Helicase/UvrB_N"/>
</dbReference>
<name>A0A7T3RCU3_9SPIR</name>
<evidence type="ECO:0000313" key="3">
    <source>
        <dbReference type="EMBL" id="QQA00757.1"/>
    </source>
</evidence>
<dbReference type="Pfam" id="PF08463">
    <property type="entry name" value="EcoEI_R_C"/>
    <property type="match status" value="1"/>
</dbReference>
<dbReference type="Gene3D" id="3.90.1570.30">
    <property type="match status" value="1"/>
</dbReference>
<dbReference type="GO" id="GO:0009035">
    <property type="term" value="F:type I site-specific deoxyribonuclease activity"/>
    <property type="evidence" value="ECO:0007669"/>
    <property type="project" value="UniProtKB-EC"/>
</dbReference>
<dbReference type="PANTHER" id="PTHR47396">
    <property type="entry name" value="TYPE I RESTRICTION ENZYME ECOKI R PROTEIN"/>
    <property type="match status" value="1"/>
</dbReference>
<dbReference type="InterPro" id="IPR013670">
    <property type="entry name" value="EcoEI_R_C_dom"/>
</dbReference>
<feature type="domain" description="Helicase ATP-binding" evidence="2">
    <location>
        <begin position="361"/>
        <end position="524"/>
    </location>
</feature>
<evidence type="ECO:0000259" key="2">
    <source>
        <dbReference type="PROSITE" id="PS51192"/>
    </source>
</evidence>
<keyword evidence="3" id="KW-0547">Nucleotide-binding</keyword>
<dbReference type="GO" id="GO:0005829">
    <property type="term" value="C:cytosol"/>
    <property type="evidence" value="ECO:0007669"/>
    <property type="project" value="TreeGrafter"/>
</dbReference>
<reference evidence="3 4" key="1">
    <citation type="submission" date="2020-11" db="EMBL/GenBank/DDBJ databases">
        <title>Treponema Peruensis nv. sp., first commensal Treponema isolated from human feces.</title>
        <authorList>
            <person name="Belkhou C."/>
            <person name="Raes J."/>
        </authorList>
    </citation>
    <scope>NUCLEOTIDE SEQUENCE [LARGE SCALE GENOMIC DNA]</scope>
    <source>
        <strain evidence="3 4">RCC2812</strain>
    </source>
</reference>
<organism evidence="3 4">
    <name type="scientific">Treponema peruense</name>
    <dbReference type="NCBI Taxonomy" id="2787628"/>
    <lineage>
        <taxon>Bacteria</taxon>
        <taxon>Pseudomonadati</taxon>
        <taxon>Spirochaetota</taxon>
        <taxon>Spirochaetia</taxon>
        <taxon>Spirochaetales</taxon>
        <taxon>Treponemataceae</taxon>
        <taxon>Treponema</taxon>
    </lineage>
</organism>
<feature type="coiled-coil region" evidence="1">
    <location>
        <begin position="155"/>
        <end position="189"/>
    </location>
</feature>
<keyword evidence="3" id="KW-0378">Hydrolase</keyword>
<dbReference type="InterPro" id="IPR007409">
    <property type="entry name" value="Restrct_endonuc_type1_HsdR_N"/>
</dbReference>
<dbReference type="RefSeq" id="WP_198442448.1">
    <property type="nucleotide sequence ID" value="NZ_CBCSHE010000020.1"/>
</dbReference>
<dbReference type="PROSITE" id="PS51192">
    <property type="entry name" value="HELICASE_ATP_BIND_1"/>
    <property type="match status" value="1"/>
</dbReference>
<dbReference type="SMART" id="SM00487">
    <property type="entry name" value="DEXDc"/>
    <property type="match status" value="1"/>
</dbReference>
<dbReference type="KEGG" id="tper:IWA51_10940"/>
<keyword evidence="1" id="KW-0175">Coiled coil</keyword>
<evidence type="ECO:0000313" key="4">
    <source>
        <dbReference type="Proteomes" id="UP000595224"/>
    </source>
</evidence>
<accession>A0A7T3RCU3</accession>
<protein>
    <submittedName>
        <fullName evidence="3">DEAD/DEAH box helicase family protein</fullName>
    </submittedName>
</protein>
<dbReference type="GO" id="GO:0004386">
    <property type="term" value="F:helicase activity"/>
    <property type="evidence" value="ECO:0007669"/>
    <property type="project" value="UniProtKB-KW"/>
</dbReference>
<keyword evidence="4" id="KW-1185">Reference proteome</keyword>
<dbReference type="PANTHER" id="PTHR47396:SF1">
    <property type="entry name" value="ATP-DEPENDENT HELICASE IRC3-RELATED"/>
    <property type="match status" value="1"/>
</dbReference>
<dbReference type="AlphaFoldDB" id="A0A7T3RCU3"/>
<dbReference type="InterPro" id="IPR014001">
    <property type="entry name" value="Helicase_ATP-bd"/>
</dbReference>
<dbReference type="SUPFAM" id="SSF52540">
    <property type="entry name" value="P-loop containing nucleoside triphosphate hydrolases"/>
    <property type="match status" value="1"/>
</dbReference>
<evidence type="ECO:0000256" key="1">
    <source>
        <dbReference type="SAM" id="Coils"/>
    </source>
</evidence>
<dbReference type="GO" id="GO:0005524">
    <property type="term" value="F:ATP binding"/>
    <property type="evidence" value="ECO:0007669"/>
    <property type="project" value="UniProtKB-KW"/>
</dbReference>
<dbReference type="GO" id="GO:0003677">
    <property type="term" value="F:DNA binding"/>
    <property type="evidence" value="ECO:0007669"/>
    <property type="project" value="UniProtKB-KW"/>
</dbReference>
<dbReference type="Pfam" id="PF04851">
    <property type="entry name" value="ResIII"/>
    <property type="match status" value="1"/>
</dbReference>